<dbReference type="PANTHER" id="PTHR43179">
    <property type="entry name" value="RHAMNOSYLTRANSFERASE WBBL"/>
    <property type="match status" value="1"/>
</dbReference>
<organism evidence="5 6">
    <name type="scientific">Candidatus Collierbacteria bacterium RIFCSPHIGHO2_02_FULL_49_10</name>
    <dbReference type="NCBI Taxonomy" id="1817723"/>
    <lineage>
        <taxon>Bacteria</taxon>
        <taxon>Candidatus Collieribacteriota</taxon>
    </lineage>
</organism>
<evidence type="ECO:0000256" key="4">
    <source>
        <dbReference type="SAM" id="Phobius"/>
    </source>
</evidence>
<evidence type="ECO:0008006" key="7">
    <source>
        <dbReference type="Google" id="ProtNLM"/>
    </source>
</evidence>
<comment type="caution">
    <text evidence="5">The sequence shown here is derived from an EMBL/GenBank/DDBJ whole genome shotgun (WGS) entry which is preliminary data.</text>
</comment>
<dbReference type="Pfam" id="PF13641">
    <property type="entry name" value="Glyco_tranf_2_3"/>
    <property type="match status" value="1"/>
</dbReference>
<evidence type="ECO:0000313" key="6">
    <source>
        <dbReference type="Proteomes" id="UP000177390"/>
    </source>
</evidence>
<keyword evidence="3" id="KW-0808">Transferase</keyword>
<feature type="transmembrane region" description="Helical" evidence="4">
    <location>
        <begin position="255"/>
        <end position="273"/>
    </location>
</feature>
<dbReference type="PANTHER" id="PTHR43179:SF12">
    <property type="entry name" value="GALACTOFURANOSYLTRANSFERASE GLFT2"/>
    <property type="match status" value="1"/>
</dbReference>
<dbReference type="InterPro" id="IPR029044">
    <property type="entry name" value="Nucleotide-diphossugar_trans"/>
</dbReference>
<dbReference type="AlphaFoldDB" id="A0A1F5EU09"/>
<sequence length="277" mass="31923">MHHKISAIVLNYKHPEDTIDCISTLLKSDAGQEVDYYIVDNSAEEKFEKEFKRTFPKVNYLSSPSNTGFAGGNNRAIKKILLSDSRYILIINPDVRVGKRFFKPLVSDLADDKKAGIVAPTIRHEQNGIVFLGLQGTVDWKTGKANHLNLRKQPVNKVVTGAEFVTFACVLIKADVFRKVGLLDERYFMYLEDVDYCLQATKAGFNILLDHNVVVDHQTSSSFRKPTDKLLISFRSQLTFINKWLTFPKNILPTIYTLFFYPYLYLLWTYHFYKKKC</sequence>
<dbReference type="CDD" id="cd04186">
    <property type="entry name" value="GT_2_like_c"/>
    <property type="match status" value="1"/>
</dbReference>
<gene>
    <name evidence="5" type="ORF">A3D09_04205</name>
</gene>
<evidence type="ECO:0000256" key="3">
    <source>
        <dbReference type="ARBA" id="ARBA00022679"/>
    </source>
</evidence>
<name>A0A1F5EU09_9BACT</name>
<reference evidence="5 6" key="1">
    <citation type="journal article" date="2016" name="Nat. Commun.">
        <title>Thousands of microbial genomes shed light on interconnected biogeochemical processes in an aquifer system.</title>
        <authorList>
            <person name="Anantharaman K."/>
            <person name="Brown C.T."/>
            <person name="Hug L.A."/>
            <person name="Sharon I."/>
            <person name="Castelle C.J."/>
            <person name="Probst A.J."/>
            <person name="Thomas B.C."/>
            <person name="Singh A."/>
            <person name="Wilkins M.J."/>
            <person name="Karaoz U."/>
            <person name="Brodie E.L."/>
            <person name="Williams K.H."/>
            <person name="Hubbard S.S."/>
            <person name="Banfield J.F."/>
        </authorList>
    </citation>
    <scope>NUCLEOTIDE SEQUENCE [LARGE SCALE GENOMIC DNA]</scope>
</reference>
<dbReference type="Gene3D" id="3.90.550.10">
    <property type="entry name" value="Spore Coat Polysaccharide Biosynthesis Protein SpsA, Chain A"/>
    <property type="match status" value="1"/>
</dbReference>
<proteinExistence type="inferred from homology"/>
<dbReference type="EMBL" id="MFAH01000042">
    <property type="protein sequence ID" value="OGD70850.1"/>
    <property type="molecule type" value="Genomic_DNA"/>
</dbReference>
<keyword evidence="4" id="KW-1133">Transmembrane helix</keyword>
<protein>
    <recommendedName>
        <fullName evidence="7">Glycosyltransferase 2-like domain-containing protein</fullName>
    </recommendedName>
</protein>
<keyword evidence="4" id="KW-0812">Transmembrane</keyword>
<evidence type="ECO:0000256" key="2">
    <source>
        <dbReference type="ARBA" id="ARBA00022676"/>
    </source>
</evidence>
<keyword evidence="4" id="KW-0472">Membrane</keyword>
<dbReference type="SUPFAM" id="SSF53448">
    <property type="entry name" value="Nucleotide-diphospho-sugar transferases"/>
    <property type="match status" value="1"/>
</dbReference>
<comment type="similarity">
    <text evidence="1">Belongs to the glycosyltransferase 2 family.</text>
</comment>
<evidence type="ECO:0000313" key="5">
    <source>
        <dbReference type="EMBL" id="OGD70850.1"/>
    </source>
</evidence>
<dbReference type="GO" id="GO:0016757">
    <property type="term" value="F:glycosyltransferase activity"/>
    <property type="evidence" value="ECO:0007669"/>
    <property type="project" value="UniProtKB-KW"/>
</dbReference>
<evidence type="ECO:0000256" key="1">
    <source>
        <dbReference type="ARBA" id="ARBA00006739"/>
    </source>
</evidence>
<dbReference type="Proteomes" id="UP000177390">
    <property type="component" value="Unassembled WGS sequence"/>
</dbReference>
<accession>A0A1F5EU09</accession>
<keyword evidence="2" id="KW-0328">Glycosyltransferase</keyword>